<name>A0A010QEG1_9PEZI</name>
<dbReference type="KEGG" id="cfj:CFIO01_00257"/>
<evidence type="ECO:0000313" key="3">
    <source>
        <dbReference type="Proteomes" id="UP000020467"/>
    </source>
</evidence>
<sequence>MTSQQPLLSKTRTSDQLNTQQLKKTQEQTIAKTPSRFGELGTPNAAPNHAGHPAPKIPAPQLVTPRRRSGPHQCLGMWRHLGILQRGASVWLGIGRGPAATVEGIVAQQPKATITLSGMNLDSLKASSSAARAV</sequence>
<feature type="compositionally biased region" description="Low complexity" evidence="1">
    <location>
        <begin position="43"/>
        <end position="54"/>
    </location>
</feature>
<protein>
    <submittedName>
        <fullName evidence="2">Uncharacterized protein</fullName>
    </submittedName>
</protein>
<evidence type="ECO:0000256" key="1">
    <source>
        <dbReference type="SAM" id="MobiDB-lite"/>
    </source>
</evidence>
<feature type="region of interest" description="Disordered" evidence="1">
    <location>
        <begin position="1"/>
        <end position="71"/>
    </location>
</feature>
<reference evidence="2 3" key="1">
    <citation type="submission" date="2014-02" db="EMBL/GenBank/DDBJ databases">
        <title>The genome sequence of Colletotrichum fioriniae PJ7.</title>
        <authorList>
            <person name="Baroncelli R."/>
            <person name="Thon M.R."/>
        </authorList>
    </citation>
    <scope>NUCLEOTIDE SEQUENCE [LARGE SCALE GENOMIC DNA]</scope>
    <source>
        <strain evidence="2 3">PJ7</strain>
    </source>
</reference>
<accession>A0A010QEG1</accession>
<organism evidence="2 3">
    <name type="scientific">Colletotrichum fioriniae PJ7</name>
    <dbReference type="NCBI Taxonomy" id="1445577"/>
    <lineage>
        <taxon>Eukaryota</taxon>
        <taxon>Fungi</taxon>
        <taxon>Dikarya</taxon>
        <taxon>Ascomycota</taxon>
        <taxon>Pezizomycotina</taxon>
        <taxon>Sordariomycetes</taxon>
        <taxon>Hypocreomycetidae</taxon>
        <taxon>Glomerellales</taxon>
        <taxon>Glomerellaceae</taxon>
        <taxon>Colletotrichum</taxon>
        <taxon>Colletotrichum acutatum species complex</taxon>
    </lineage>
</organism>
<dbReference type="EMBL" id="JARH01000655">
    <property type="protein sequence ID" value="EXF78262.1"/>
    <property type="molecule type" value="Genomic_DNA"/>
</dbReference>
<dbReference type="HOGENOM" id="CLU_1896044_0_0_1"/>
<comment type="caution">
    <text evidence="2">The sequence shown here is derived from an EMBL/GenBank/DDBJ whole genome shotgun (WGS) entry which is preliminary data.</text>
</comment>
<dbReference type="OrthoDB" id="10614692at2759"/>
<feature type="compositionally biased region" description="Polar residues" evidence="1">
    <location>
        <begin position="1"/>
        <end position="32"/>
    </location>
</feature>
<proteinExistence type="predicted"/>
<dbReference type="Proteomes" id="UP000020467">
    <property type="component" value="Unassembled WGS sequence"/>
</dbReference>
<evidence type="ECO:0000313" key="2">
    <source>
        <dbReference type="EMBL" id="EXF78262.1"/>
    </source>
</evidence>
<gene>
    <name evidence="2" type="ORF">CFIO01_00257</name>
</gene>
<keyword evidence="3" id="KW-1185">Reference proteome</keyword>
<dbReference type="AlphaFoldDB" id="A0A010QEG1"/>